<evidence type="ECO:0000256" key="1">
    <source>
        <dbReference type="ARBA" id="ARBA00011073"/>
    </source>
</evidence>
<feature type="active site" description="Charge relay system" evidence="5">
    <location>
        <position position="98"/>
    </location>
</feature>
<organism evidence="9 10">
    <name type="scientific">Streptomyces beijiangensis</name>
    <dbReference type="NCBI Taxonomy" id="163361"/>
    <lineage>
        <taxon>Bacteria</taxon>
        <taxon>Bacillati</taxon>
        <taxon>Actinomycetota</taxon>
        <taxon>Actinomycetes</taxon>
        <taxon>Kitasatosporales</taxon>
        <taxon>Streptomycetaceae</taxon>
        <taxon>Streptomyces</taxon>
    </lineage>
</organism>
<keyword evidence="3 5" id="KW-0378">Hydrolase</keyword>
<keyword evidence="2 5" id="KW-0645">Protease</keyword>
<feature type="active site" description="Charge relay system" evidence="5">
    <location>
        <position position="252"/>
    </location>
</feature>
<keyword evidence="6" id="KW-1133">Transmembrane helix</keyword>
<evidence type="ECO:0000259" key="8">
    <source>
        <dbReference type="Pfam" id="PF00082"/>
    </source>
</evidence>
<feature type="signal peptide" evidence="7">
    <location>
        <begin position="1"/>
        <end position="23"/>
    </location>
</feature>
<dbReference type="GO" id="GO:0006508">
    <property type="term" value="P:proteolysis"/>
    <property type="evidence" value="ECO:0007669"/>
    <property type="project" value="UniProtKB-KW"/>
</dbReference>
<dbReference type="InterPro" id="IPR023827">
    <property type="entry name" value="Peptidase_S8_Asp-AS"/>
</dbReference>
<dbReference type="EMBL" id="JAFLRJ010000040">
    <property type="protein sequence ID" value="MBO0511282.1"/>
    <property type="molecule type" value="Genomic_DNA"/>
</dbReference>
<dbReference type="AlphaFoldDB" id="A0A939F373"/>
<dbReference type="RefSeq" id="WP_206960707.1">
    <property type="nucleotide sequence ID" value="NZ_BAAAJJ010000011.1"/>
</dbReference>
<feature type="chain" id="PRO_5038426796" evidence="7">
    <location>
        <begin position="24"/>
        <end position="416"/>
    </location>
</feature>
<evidence type="ECO:0000256" key="2">
    <source>
        <dbReference type="ARBA" id="ARBA00022670"/>
    </source>
</evidence>
<protein>
    <submittedName>
        <fullName evidence="9">S8 family serine peptidase</fullName>
    </submittedName>
</protein>
<dbReference type="PROSITE" id="PS00136">
    <property type="entry name" value="SUBTILASE_ASP"/>
    <property type="match status" value="1"/>
</dbReference>
<evidence type="ECO:0000256" key="4">
    <source>
        <dbReference type="ARBA" id="ARBA00022825"/>
    </source>
</evidence>
<evidence type="ECO:0000256" key="6">
    <source>
        <dbReference type="SAM" id="Phobius"/>
    </source>
</evidence>
<evidence type="ECO:0000313" key="10">
    <source>
        <dbReference type="Proteomes" id="UP000664167"/>
    </source>
</evidence>
<dbReference type="PANTHER" id="PTHR43806">
    <property type="entry name" value="PEPTIDASE S8"/>
    <property type="match status" value="1"/>
</dbReference>
<feature type="transmembrane region" description="Helical" evidence="6">
    <location>
        <begin position="347"/>
        <end position="371"/>
    </location>
</feature>
<dbReference type="InterPro" id="IPR036852">
    <property type="entry name" value="Peptidase_S8/S53_dom_sf"/>
</dbReference>
<evidence type="ECO:0000256" key="7">
    <source>
        <dbReference type="SAM" id="SignalP"/>
    </source>
</evidence>
<keyword evidence="7" id="KW-0732">Signal</keyword>
<keyword evidence="10" id="KW-1185">Reference proteome</keyword>
<feature type="domain" description="Peptidase S8/S53" evidence="8">
    <location>
        <begin position="54"/>
        <end position="299"/>
    </location>
</feature>
<feature type="active site" description="Charge relay system" evidence="5">
    <location>
        <position position="63"/>
    </location>
</feature>
<dbReference type="InterPro" id="IPR050131">
    <property type="entry name" value="Peptidase_S8_subtilisin-like"/>
</dbReference>
<dbReference type="InterPro" id="IPR000209">
    <property type="entry name" value="Peptidase_S8/S53_dom"/>
</dbReference>
<comment type="caution">
    <text evidence="9">The sequence shown here is derived from an EMBL/GenBank/DDBJ whole genome shotgun (WGS) entry which is preliminary data.</text>
</comment>
<keyword evidence="4 5" id="KW-0720">Serine protease</keyword>
<proteinExistence type="inferred from homology"/>
<dbReference type="PROSITE" id="PS51892">
    <property type="entry name" value="SUBTILASE"/>
    <property type="match status" value="1"/>
</dbReference>
<dbReference type="GO" id="GO:0004252">
    <property type="term" value="F:serine-type endopeptidase activity"/>
    <property type="evidence" value="ECO:0007669"/>
    <property type="project" value="UniProtKB-UniRule"/>
</dbReference>
<evidence type="ECO:0000313" key="9">
    <source>
        <dbReference type="EMBL" id="MBO0511282.1"/>
    </source>
</evidence>
<dbReference type="PANTHER" id="PTHR43806:SF11">
    <property type="entry name" value="CEREVISIN-RELATED"/>
    <property type="match status" value="1"/>
</dbReference>
<dbReference type="Proteomes" id="UP000664167">
    <property type="component" value="Unassembled WGS sequence"/>
</dbReference>
<dbReference type="InterPro" id="IPR015500">
    <property type="entry name" value="Peptidase_S8_subtilisin-rel"/>
</dbReference>
<keyword evidence="6" id="KW-0472">Membrane</keyword>
<dbReference type="Gene3D" id="3.40.50.200">
    <property type="entry name" value="Peptidase S8/S53 domain"/>
    <property type="match status" value="1"/>
</dbReference>
<accession>A0A939F373</accession>
<reference evidence="9" key="1">
    <citation type="submission" date="2021-03" db="EMBL/GenBank/DDBJ databases">
        <title>Streptomyces poriferae sp. nov., a novel marine sponge-derived Actinobacteria species with anti-MRSA activity.</title>
        <authorList>
            <person name="Sandoval-Powers M."/>
            <person name="Kralova S."/>
            <person name="Nguyen G.-S."/>
            <person name="Fawwal D."/>
            <person name="Degnes K."/>
            <person name="Klinkenberg G."/>
            <person name="Sletta H."/>
            <person name="Wentzel A."/>
            <person name="Liles M.R."/>
        </authorList>
    </citation>
    <scope>NUCLEOTIDE SEQUENCE</scope>
    <source>
        <strain evidence="9">DSM 41794</strain>
    </source>
</reference>
<comment type="similarity">
    <text evidence="1 5">Belongs to the peptidase S8 family.</text>
</comment>
<dbReference type="PRINTS" id="PR00723">
    <property type="entry name" value="SUBTILISIN"/>
</dbReference>
<evidence type="ECO:0000256" key="3">
    <source>
        <dbReference type="ARBA" id="ARBA00022801"/>
    </source>
</evidence>
<name>A0A939F373_9ACTN</name>
<dbReference type="SUPFAM" id="SSF52743">
    <property type="entry name" value="Subtilisin-like"/>
    <property type="match status" value="1"/>
</dbReference>
<gene>
    <name evidence="9" type="ORF">J0695_05580</name>
</gene>
<dbReference type="Pfam" id="PF00082">
    <property type="entry name" value="Peptidase_S8"/>
    <property type="match status" value="1"/>
</dbReference>
<sequence length="416" mass="41590">MSIRQTKNAVVGAALSALLCVVAAGPAAADAASVPSSWESAALGLPAAQRISKGAGVTVAVLDSGVSPDHPALKGKVISGPDLLDDGLGTSDPGWGVHGTAMASDVLKVAPEARILSVRIIDESKAVSGKLDRSPTQIAEGIKYAVTHGANVISMSLGSVFAIYNSSDTEAIGYAVSHGVSIVASAGNSASEGNDGGFPAGYASVISIAATQRSGSRASFSTVRTHNAVAAPGVDILSAARTGGYRKVSGTSPAGALAAGVVALMHAHNPKLSPAQVRSILTSTAHHPAGGHNALVGYGQINAAAAVRAAGSPPADRAAVMPYKGKEHLATPDGESKTSHAAMEQPIWLGGLGAAGVGLLMLIVGLVMVLLRRRKVAAASMVPPPNGIPVQHGYPAQAQAQAPNAYAPQQPPYQGQ</sequence>
<evidence type="ECO:0000256" key="5">
    <source>
        <dbReference type="PROSITE-ProRule" id="PRU01240"/>
    </source>
</evidence>
<keyword evidence="6" id="KW-0812">Transmembrane</keyword>